<evidence type="ECO:0000313" key="3">
    <source>
        <dbReference type="Proteomes" id="UP001310890"/>
    </source>
</evidence>
<protein>
    <submittedName>
        <fullName evidence="2">Uncharacterized protein</fullName>
    </submittedName>
</protein>
<feature type="compositionally biased region" description="Low complexity" evidence="1">
    <location>
        <begin position="45"/>
        <end position="72"/>
    </location>
</feature>
<reference evidence="2" key="1">
    <citation type="submission" date="2023-08" db="EMBL/GenBank/DDBJ databases">
        <title>Black Yeasts Isolated from many extreme environments.</title>
        <authorList>
            <person name="Coleine C."/>
            <person name="Stajich J.E."/>
            <person name="Selbmann L."/>
        </authorList>
    </citation>
    <scope>NUCLEOTIDE SEQUENCE</scope>
    <source>
        <strain evidence="2">CCFEE 5401</strain>
    </source>
</reference>
<feature type="region of interest" description="Disordered" evidence="1">
    <location>
        <begin position="45"/>
        <end position="77"/>
    </location>
</feature>
<gene>
    <name evidence="2" type="ORF">LTR62_008270</name>
</gene>
<dbReference type="AlphaFoldDB" id="A0AAN7TAS9"/>
<proteinExistence type="predicted"/>
<sequence length="485" mass="53787">MAVPRRFRSVIVLLGVLAITAVFALFALGQPPSLQQVSDTIINHGSSSTATKEKGSTSSSSPSPKNGNGDSGASTKADTSDWWAEDLEDDNSPLSVPDRGDYREIFSLTTVDRKFFPIYFSGDEAYNPNIIPHPTRHDMWIVVAQHEQSREQIDISGELVCEAGFLNGVLVCASAPTILPIAPSITGVCEGDLAYMNFRFGPRDARMFNGPSGPLILYGSQSQYACLGIWVQDVRMLLDSFRLERFALSKLFTSATEVRRPPPFKGIEKNFFIFWDLKGKAYAHYDVYPKRAFAELDFNGAVGEDLALKTAADDEACMAQYMPSVGPDHESIHQATNSLSITMCRRADPKCKPTDTNTFIMHIFQHKSYYTFHGIYEPYIILLQSSPPFAIHGISQRPLWIHGRNALSPETHSLQYEGRPASDIPEGHTEMFYVTSISWKGHDQKYHGYVDDVLLLAFGIEDTRSGGIDVKAGDLLQDIAFCSSL</sequence>
<evidence type="ECO:0000256" key="1">
    <source>
        <dbReference type="SAM" id="MobiDB-lite"/>
    </source>
</evidence>
<accession>A0AAN7TAS9</accession>
<name>A0AAN7TAS9_9PEZI</name>
<organism evidence="2 3">
    <name type="scientific">Meristemomyces frigidus</name>
    <dbReference type="NCBI Taxonomy" id="1508187"/>
    <lineage>
        <taxon>Eukaryota</taxon>
        <taxon>Fungi</taxon>
        <taxon>Dikarya</taxon>
        <taxon>Ascomycota</taxon>
        <taxon>Pezizomycotina</taxon>
        <taxon>Dothideomycetes</taxon>
        <taxon>Dothideomycetidae</taxon>
        <taxon>Mycosphaerellales</taxon>
        <taxon>Teratosphaeriaceae</taxon>
        <taxon>Meristemomyces</taxon>
    </lineage>
</organism>
<dbReference type="EMBL" id="JAVRRL010000085">
    <property type="protein sequence ID" value="KAK5108452.1"/>
    <property type="molecule type" value="Genomic_DNA"/>
</dbReference>
<dbReference type="Proteomes" id="UP001310890">
    <property type="component" value="Unassembled WGS sequence"/>
</dbReference>
<evidence type="ECO:0000313" key="2">
    <source>
        <dbReference type="EMBL" id="KAK5108452.1"/>
    </source>
</evidence>
<comment type="caution">
    <text evidence="2">The sequence shown here is derived from an EMBL/GenBank/DDBJ whole genome shotgun (WGS) entry which is preliminary data.</text>
</comment>